<dbReference type="PROSITE" id="PS51257">
    <property type="entry name" value="PROKAR_LIPOPROTEIN"/>
    <property type="match status" value="1"/>
</dbReference>
<name>B8IMZ6_METNO</name>
<sequence>MRTKRRAALAILPLSGAVLGCGAAGRPMAVKTVQPYGCPVKDAS</sequence>
<feature type="signal peptide" evidence="1">
    <location>
        <begin position="1"/>
        <end position="23"/>
    </location>
</feature>
<dbReference type="HOGENOM" id="CLU_3218529_0_0_5"/>
<evidence type="ECO:0000256" key="1">
    <source>
        <dbReference type="SAM" id="SignalP"/>
    </source>
</evidence>
<reference evidence="2 3" key="1">
    <citation type="submission" date="2009-01" db="EMBL/GenBank/DDBJ databases">
        <title>Complete sequence of chromosome of Methylobacterium nodulans ORS 2060.</title>
        <authorList>
            <consortium name="US DOE Joint Genome Institute"/>
            <person name="Lucas S."/>
            <person name="Copeland A."/>
            <person name="Lapidus A."/>
            <person name="Glavina del Rio T."/>
            <person name="Dalin E."/>
            <person name="Tice H."/>
            <person name="Bruce D."/>
            <person name="Goodwin L."/>
            <person name="Pitluck S."/>
            <person name="Sims D."/>
            <person name="Brettin T."/>
            <person name="Detter J.C."/>
            <person name="Han C."/>
            <person name="Larimer F."/>
            <person name="Land M."/>
            <person name="Hauser L."/>
            <person name="Kyrpides N."/>
            <person name="Ivanova N."/>
            <person name="Marx C.J."/>
            <person name="Richardson P."/>
        </authorList>
    </citation>
    <scope>NUCLEOTIDE SEQUENCE [LARGE SCALE GENOMIC DNA]</scope>
    <source>
        <strain evidence="3">LMG 21967 / CNCM I-2342 / ORS 2060</strain>
    </source>
</reference>
<evidence type="ECO:0008006" key="4">
    <source>
        <dbReference type="Google" id="ProtNLM"/>
    </source>
</evidence>
<keyword evidence="1" id="KW-0732">Signal</keyword>
<evidence type="ECO:0000313" key="2">
    <source>
        <dbReference type="EMBL" id="ACL62112.1"/>
    </source>
</evidence>
<dbReference type="EMBL" id="CP001349">
    <property type="protein sequence ID" value="ACL62112.1"/>
    <property type="molecule type" value="Genomic_DNA"/>
</dbReference>
<protein>
    <recommendedName>
        <fullName evidence="4">Lipoprotein</fullName>
    </recommendedName>
</protein>
<organism evidence="2 3">
    <name type="scientific">Methylobacterium nodulans (strain LMG 21967 / CNCM I-2342 / ORS 2060)</name>
    <dbReference type="NCBI Taxonomy" id="460265"/>
    <lineage>
        <taxon>Bacteria</taxon>
        <taxon>Pseudomonadati</taxon>
        <taxon>Pseudomonadota</taxon>
        <taxon>Alphaproteobacteria</taxon>
        <taxon>Hyphomicrobiales</taxon>
        <taxon>Methylobacteriaceae</taxon>
        <taxon>Methylobacterium</taxon>
    </lineage>
</organism>
<keyword evidence="3" id="KW-1185">Reference proteome</keyword>
<dbReference type="RefSeq" id="WP_015933670.1">
    <property type="nucleotide sequence ID" value="NC_011894.1"/>
</dbReference>
<dbReference type="AlphaFoldDB" id="B8IMZ6"/>
<gene>
    <name evidence="2" type="ordered locus">Mnod_7375</name>
</gene>
<feature type="chain" id="PRO_5002874666" description="Lipoprotein" evidence="1">
    <location>
        <begin position="24"/>
        <end position="44"/>
    </location>
</feature>
<evidence type="ECO:0000313" key="3">
    <source>
        <dbReference type="Proteomes" id="UP000008207"/>
    </source>
</evidence>
<proteinExistence type="predicted"/>
<accession>B8IMZ6</accession>
<dbReference type="KEGG" id="mno:Mnod_7375"/>
<dbReference type="Proteomes" id="UP000008207">
    <property type="component" value="Chromosome"/>
</dbReference>